<feature type="domain" description="F-box" evidence="1">
    <location>
        <begin position="13"/>
        <end position="53"/>
    </location>
</feature>
<gene>
    <name evidence="2" type="ORF">BDA99DRAFT_502150</name>
</gene>
<protein>
    <recommendedName>
        <fullName evidence="1">F-box domain-containing protein</fullName>
    </recommendedName>
</protein>
<dbReference type="Proteomes" id="UP001209540">
    <property type="component" value="Unassembled WGS sequence"/>
</dbReference>
<evidence type="ECO:0000313" key="3">
    <source>
        <dbReference type="Proteomes" id="UP001209540"/>
    </source>
</evidence>
<dbReference type="Pfam" id="PF12937">
    <property type="entry name" value="F-box-like"/>
    <property type="match status" value="1"/>
</dbReference>
<evidence type="ECO:0000313" key="2">
    <source>
        <dbReference type="EMBL" id="KAI9270574.1"/>
    </source>
</evidence>
<dbReference type="InterPro" id="IPR032675">
    <property type="entry name" value="LRR_dom_sf"/>
</dbReference>
<dbReference type="EMBL" id="JAIXMP010000007">
    <property type="protein sequence ID" value="KAI9270574.1"/>
    <property type="molecule type" value="Genomic_DNA"/>
</dbReference>
<dbReference type="InterPro" id="IPR036047">
    <property type="entry name" value="F-box-like_dom_sf"/>
</dbReference>
<evidence type="ECO:0000259" key="1">
    <source>
        <dbReference type="Pfam" id="PF12937"/>
    </source>
</evidence>
<accession>A0AAD5KLJ7</accession>
<reference evidence="2" key="1">
    <citation type="journal article" date="2022" name="IScience">
        <title>Evolution of zygomycete secretomes and the origins of terrestrial fungal ecologies.</title>
        <authorList>
            <person name="Chang Y."/>
            <person name="Wang Y."/>
            <person name="Mondo S."/>
            <person name="Ahrendt S."/>
            <person name="Andreopoulos W."/>
            <person name="Barry K."/>
            <person name="Beard J."/>
            <person name="Benny G.L."/>
            <person name="Blankenship S."/>
            <person name="Bonito G."/>
            <person name="Cuomo C."/>
            <person name="Desiro A."/>
            <person name="Gervers K.A."/>
            <person name="Hundley H."/>
            <person name="Kuo A."/>
            <person name="LaButti K."/>
            <person name="Lang B.F."/>
            <person name="Lipzen A."/>
            <person name="O'Donnell K."/>
            <person name="Pangilinan J."/>
            <person name="Reynolds N."/>
            <person name="Sandor L."/>
            <person name="Smith M.E."/>
            <person name="Tsang A."/>
            <person name="Grigoriev I.V."/>
            <person name="Stajich J.E."/>
            <person name="Spatafora J.W."/>
        </authorList>
    </citation>
    <scope>NUCLEOTIDE SEQUENCE</scope>
    <source>
        <strain evidence="2">RSA 2281</strain>
    </source>
</reference>
<dbReference type="SUPFAM" id="SSF52047">
    <property type="entry name" value="RNI-like"/>
    <property type="match status" value="1"/>
</dbReference>
<name>A0AAD5KLJ7_9FUNG</name>
<proteinExistence type="predicted"/>
<sequence>MSKRNVFEVLTYDISTLIFSYLTQQDCLKAMSVCKLWYDCVPQYSKDLWKTLKLEPRQLQIINRRHARCIGGHVKSVIIYGHKSDKNEEYLYTMMQYLLDHECDEIESMEIVGCSTQRQLLIFLTLLRQFGSHLIILALKYHTSNTPLLQILSVLPNISHFIFTINGSFYNPSFFHDEPLSNQQQFEIQGEFTNLQYLRLDCLLDTTERLHPILQKCPNLQYFFGVSRDFIDSISKLPKNRVDNYTIEQLYINSQVNLDQVTQWCPRLKHFIGNCSYGENDIEQLQPLQPQPSDFMSIAEMTVTNHLHDGVCYISLCEDFFDDNQKEINSILQQHQYTLEYLKLNLIVNEGMVSIRGNNWSPVLPSLQLNRLHTFTCHYIDCDIAPLFIMLNNCPVINTVSFRFSINFDQKEIDLLTLDSIHIFPTLRTLNIVGLFFDDDIRIIPLFFERFPALEKLTIVNSSMTSFKEIFHNNRGPLFRHLKHLSMENIVMLESEADQEGDQPVLLPLSFFTYLAIFQQPTQNDIQHMQTITLWNVPGVTCKTLIAIASLLSLERIQVLLSKPLMYNFGINSSNIDDDEDNQLLHQEDQRLFLQFIEKLHKTKIKELRVNDIYCLSSSIFESLGNLRSLKILDLGSTKQYVVGLKPHKFNEIDFSGISMMLHKTTSLRHVRLSQIQNTNDITCTVNTFLSSSTSAKLESWTTEYKVYNHKQDGLHDRNKLRMIDTVVMRRFLQ</sequence>
<reference evidence="2" key="2">
    <citation type="submission" date="2023-02" db="EMBL/GenBank/DDBJ databases">
        <authorList>
            <consortium name="DOE Joint Genome Institute"/>
            <person name="Mondo S.J."/>
            <person name="Chang Y."/>
            <person name="Wang Y."/>
            <person name="Ahrendt S."/>
            <person name="Andreopoulos W."/>
            <person name="Barry K."/>
            <person name="Beard J."/>
            <person name="Benny G.L."/>
            <person name="Blankenship S."/>
            <person name="Bonito G."/>
            <person name="Cuomo C."/>
            <person name="Desiro A."/>
            <person name="Gervers K.A."/>
            <person name="Hundley H."/>
            <person name="Kuo A."/>
            <person name="LaButti K."/>
            <person name="Lang B.F."/>
            <person name="Lipzen A."/>
            <person name="O'Donnell K."/>
            <person name="Pangilinan J."/>
            <person name="Reynolds N."/>
            <person name="Sandor L."/>
            <person name="Smith M.W."/>
            <person name="Tsang A."/>
            <person name="Grigoriev I.V."/>
            <person name="Stajich J.E."/>
            <person name="Spatafora J.W."/>
        </authorList>
    </citation>
    <scope>NUCLEOTIDE SEQUENCE</scope>
    <source>
        <strain evidence="2">RSA 2281</strain>
    </source>
</reference>
<dbReference type="Gene3D" id="3.80.10.10">
    <property type="entry name" value="Ribonuclease Inhibitor"/>
    <property type="match status" value="2"/>
</dbReference>
<dbReference type="Gene3D" id="1.20.1280.50">
    <property type="match status" value="1"/>
</dbReference>
<dbReference type="AlphaFoldDB" id="A0AAD5KLJ7"/>
<organism evidence="2 3">
    <name type="scientific">Phascolomyces articulosus</name>
    <dbReference type="NCBI Taxonomy" id="60185"/>
    <lineage>
        <taxon>Eukaryota</taxon>
        <taxon>Fungi</taxon>
        <taxon>Fungi incertae sedis</taxon>
        <taxon>Mucoromycota</taxon>
        <taxon>Mucoromycotina</taxon>
        <taxon>Mucoromycetes</taxon>
        <taxon>Mucorales</taxon>
        <taxon>Lichtheimiaceae</taxon>
        <taxon>Phascolomyces</taxon>
    </lineage>
</organism>
<dbReference type="SUPFAM" id="SSF81383">
    <property type="entry name" value="F-box domain"/>
    <property type="match status" value="1"/>
</dbReference>
<comment type="caution">
    <text evidence="2">The sequence shown here is derived from an EMBL/GenBank/DDBJ whole genome shotgun (WGS) entry which is preliminary data.</text>
</comment>
<keyword evidence="3" id="KW-1185">Reference proteome</keyword>
<dbReference type="InterPro" id="IPR001810">
    <property type="entry name" value="F-box_dom"/>
</dbReference>